<dbReference type="EMBL" id="VSWC01000158">
    <property type="protein sequence ID" value="KAA1073242.1"/>
    <property type="molecule type" value="Genomic_DNA"/>
</dbReference>
<reference evidence="2 3" key="1">
    <citation type="submission" date="2019-05" db="EMBL/GenBank/DDBJ databases">
        <title>Emergence of the Ug99 lineage of the wheat stem rust pathogen through somatic hybridization.</title>
        <authorList>
            <person name="Li F."/>
            <person name="Upadhyaya N.M."/>
            <person name="Sperschneider J."/>
            <person name="Matny O."/>
            <person name="Nguyen-Phuc H."/>
            <person name="Mago R."/>
            <person name="Raley C."/>
            <person name="Miller M.E."/>
            <person name="Silverstein K.A.T."/>
            <person name="Henningsen E."/>
            <person name="Hirsch C.D."/>
            <person name="Visser B."/>
            <person name="Pretorius Z.A."/>
            <person name="Steffenson B.J."/>
            <person name="Schwessinger B."/>
            <person name="Dodds P.N."/>
            <person name="Figueroa M."/>
        </authorList>
    </citation>
    <scope>NUCLEOTIDE SEQUENCE [LARGE SCALE GENOMIC DNA]</scope>
    <source>
        <strain evidence="2">21-0</strain>
    </source>
</reference>
<feature type="region of interest" description="Disordered" evidence="1">
    <location>
        <begin position="1"/>
        <end position="136"/>
    </location>
</feature>
<comment type="caution">
    <text evidence="2">The sequence shown here is derived from an EMBL/GenBank/DDBJ whole genome shotgun (WGS) entry which is preliminary data.</text>
</comment>
<organism evidence="2 3">
    <name type="scientific">Puccinia graminis f. sp. tritici</name>
    <dbReference type="NCBI Taxonomy" id="56615"/>
    <lineage>
        <taxon>Eukaryota</taxon>
        <taxon>Fungi</taxon>
        <taxon>Dikarya</taxon>
        <taxon>Basidiomycota</taxon>
        <taxon>Pucciniomycotina</taxon>
        <taxon>Pucciniomycetes</taxon>
        <taxon>Pucciniales</taxon>
        <taxon>Pucciniaceae</taxon>
        <taxon>Puccinia</taxon>
    </lineage>
</organism>
<feature type="region of interest" description="Disordered" evidence="1">
    <location>
        <begin position="307"/>
        <end position="336"/>
    </location>
</feature>
<feature type="region of interest" description="Disordered" evidence="1">
    <location>
        <begin position="152"/>
        <end position="174"/>
    </location>
</feature>
<keyword evidence="3" id="KW-1185">Reference proteome</keyword>
<evidence type="ECO:0000256" key="1">
    <source>
        <dbReference type="SAM" id="MobiDB-lite"/>
    </source>
</evidence>
<sequence length="336" mass="36920">MAYSSDQDGEYELDDSVLAPTPRTDQDHPPIVAGSPNPTGPGYVPNAHIEVGENVGLFNPNDDRVSHVDPLLQLPSEDNDQSDIDSVFSLLDPYEDPTDTTYVPPKKSKRSYSGRKRSSGSLSPKPKPAFVRPRDSKGRFVSLRSKNLGKLKAASVNDQLPQSSSSSTSLPQAVVDSGHPHLTETALNTFLNTVLTSPDEAFPLSFHLPDPFAAHFSLAGPSVLGTNPFIPPTPFIHMRPDDPRLQFRTSFVDLLRVIVPFLSSFTPSPDDHESFKLLNHAVVAAQDWYIRSHHLYHLNAIPKFPSPEIQAHPQPFAEKSKPRSPGSFFDKGFPSS</sequence>
<accession>A0A5B0M968</accession>
<feature type="compositionally biased region" description="Basic residues" evidence="1">
    <location>
        <begin position="106"/>
        <end position="118"/>
    </location>
</feature>
<evidence type="ECO:0000313" key="2">
    <source>
        <dbReference type="EMBL" id="KAA1073242.1"/>
    </source>
</evidence>
<gene>
    <name evidence="2" type="ORF">PGT21_005849</name>
</gene>
<dbReference type="OrthoDB" id="2500006at2759"/>
<dbReference type="Proteomes" id="UP000324748">
    <property type="component" value="Unassembled WGS sequence"/>
</dbReference>
<evidence type="ECO:0000313" key="3">
    <source>
        <dbReference type="Proteomes" id="UP000324748"/>
    </source>
</evidence>
<protein>
    <submittedName>
        <fullName evidence="2">Uncharacterized protein</fullName>
    </submittedName>
</protein>
<dbReference type="AlphaFoldDB" id="A0A5B0M968"/>
<name>A0A5B0M968_PUCGR</name>
<proteinExistence type="predicted"/>